<gene>
    <name evidence="1" type="ORF">AABB81_12895</name>
</gene>
<organism evidence="1 2">
    <name type="scientific">Lutimonas vermicola</name>
    <dbReference type="NCBI Taxonomy" id="414288"/>
    <lineage>
        <taxon>Bacteria</taxon>
        <taxon>Pseudomonadati</taxon>
        <taxon>Bacteroidota</taxon>
        <taxon>Flavobacteriia</taxon>
        <taxon>Flavobacteriales</taxon>
        <taxon>Flavobacteriaceae</taxon>
        <taxon>Lutimonas</taxon>
    </lineage>
</organism>
<dbReference type="RefSeq" id="WP_342160964.1">
    <property type="nucleotide sequence ID" value="NZ_JBCDNA010000003.1"/>
</dbReference>
<sequence>MKNILLFISLCCFLGFSDLSNDKNAFPESNEDQVNFDWLLGSWKRTNDQEGSQTFEHWKKIDDTELKGSGYTLKASDTLWQESIRLIKSKDSWNFEVKGHDAVEPTIFKVTQIDLESFTCENKANEFPKKIRYAKVEKGLNAVISGDGKVVLFQFVRIP</sequence>
<dbReference type="Proteomes" id="UP001474120">
    <property type="component" value="Unassembled WGS sequence"/>
</dbReference>
<evidence type="ECO:0000313" key="2">
    <source>
        <dbReference type="Proteomes" id="UP001474120"/>
    </source>
</evidence>
<dbReference type="EMBL" id="JBCDNA010000003">
    <property type="protein sequence ID" value="MEL4456799.1"/>
    <property type="molecule type" value="Genomic_DNA"/>
</dbReference>
<name>A0ABU9L2Y6_9FLAO</name>
<evidence type="ECO:0000313" key="1">
    <source>
        <dbReference type="EMBL" id="MEL4456799.1"/>
    </source>
</evidence>
<protein>
    <submittedName>
        <fullName evidence="1">Uncharacterized protein</fullName>
    </submittedName>
</protein>
<comment type="caution">
    <text evidence="1">The sequence shown here is derived from an EMBL/GenBank/DDBJ whole genome shotgun (WGS) entry which is preliminary data.</text>
</comment>
<proteinExistence type="predicted"/>
<accession>A0ABU9L2Y6</accession>
<keyword evidence="2" id="KW-1185">Reference proteome</keyword>
<reference evidence="1 2" key="1">
    <citation type="submission" date="2024-04" db="EMBL/GenBank/DDBJ databases">
        <title>whole genome sequencing of Lutimonas vermicola strain IMCC1616.</title>
        <authorList>
            <person name="Bae S.S."/>
        </authorList>
    </citation>
    <scope>NUCLEOTIDE SEQUENCE [LARGE SCALE GENOMIC DNA]</scope>
    <source>
        <strain evidence="1 2">IMCC1616</strain>
    </source>
</reference>